<organism evidence="1 2">
    <name type="scientific">Goodea atripinnis</name>
    <dbReference type="NCBI Taxonomy" id="208336"/>
    <lineage>
        <taxon>Eukaryota</taxon>
        <taxon>Metazoa</taxon>
        <taxon>Chordata</taxon>
        <taxon>Craniata</taxon>
        <taxon>Vertebrata</taxon>
        <taxon>Euteleostomi</taxon>
        <taxon>Actinopterygii</taxon>
        <taxon>Neopterygii</taxon>
        <taxon>Teleostei</taxon>
        <taxon>Neoteleostei</taxon>
        <taxon>Acanthomorphata</taxon>
        <taxon>Ovalentaria</taxon>
        <taxon>Atherinomorphae</taxon>
        <taxon>Cyprinodontiformes</taxon>
        <taxon>Goodeidae</taxon>
        <taxon>Goodea</taxon>
    </lineage>
</organism>
<name>A0ABV0N4K6_9TELE</name>
<evidence type="ECO:0000313" key="1">
    <source>
        <dbReference type="EMBL" id="MEQ2165192.1"/>
    </source>
</evidence>
<reference evidence="1 2" key="1">
    <citation type="submission" date="2021-06" db="EMBL/GenBank/DDBJ databases">
        <authorList>
            <person name="Palmer J.M."/>
        </authorList>
    </citation>
    <scope>NUCLEOTIDE SEQUENCE [LARGE SCALE GENOMIC DNA]</scope>
    <source>
        <strain evidence="1 2">GA_2019</strain>
        <tissue evidence="1">Muscle</tissue>
    </source>
</reference>
<protein>
    <submittedName>
        <fullName evidence="1">Uncharacterized protein</fullName>
    </submittedName>
</protein>
<accession>A0ABV0N4K6</accession>
<dbReference type="Proteomes" id="UP001476798">
    <property type="component" value="Unassembled WGS sequence"/>
</dbReference>
<proteinExistence type="predicted"/>
<dbReference type="EMBL" id="JAHRIO010021002">
    <property type="protein sequence ID" value="MEQ2165192.1"/>
    <property type="molecule type" value="Genomic_DNA"/>
</dbReference>
<comment type="caution">
    <text evidence="1">The sequence shown here is derived from an EMBL/GenBank/DDBJ whole genome shotgun (WGS) entry which is preliminary data.</text>
</comment>
<gene>
    <name evidence="1" type="ORF">GOODEAATRI_014376</name>
</gene>
<evidence type="ECO:0000313" key="2">
    <source>
        <dbReference type="Proteomes" id="UP001476798"/>
    </source>
</evidence>
<sequence>MEKGKQIMETMLNLQKLFYYIKDRRDAGFTYLRQARQTHNHTHTLIAKGNLEQPINHAFGLWEEAEHPERTHACKGTTCKLHTERPKAGIKSKALIAARQQC</sequence>
<keyword evidence="2" id="KW-1185">Reference proteome</keyword>